<name>I7M4L5_TETTS</name>
<dbReference type="InterPro" id="IPR033121">
    <property type="entry name" value="PEPTIDASE_A1"/>
</dbReference>
<dbReference type="STRING" id="312017.I7M4L5"/>
<gene>
    <name evidence="11" type="ORF">TTHERM_00678540</name>
</gene>
<keyword evidence="9" id="KW-0732">Signal</keyword>
<dbReference type="Pfam" id="PF00026">
    <property type="entry name" value="Asp"/>
    <property type="match status" value="1"/>
</dbReference>
<dbReference type="InterPro" id="IPR001461">
    <property type="entry name" value="Aspartic_peptidase_A1"/>
</dbReference>
<keyword evidence="4 7" id="KW-0378">Hydrolase</keyword>
<dbReference type="Proteomes" id="UP000009168">
    <property type="component" value="Unassembled WGS sequence"/>
</dbReference>
<dbReference type="PROSITE" id="PS51767">
    <property type="entry name" value="PEPTIDASE_A1"/>
    <property type="match status" value="1"/>
</dbReference>
<dbReference type="PANTHER" id="PTHR47966">
    <property type="entry name" value="BETA-SITE APP-CLEAVING ENZYME, ISOFORM A-RELATED"/>
    <property type="match status" value="1"/>
</dbReference>
<keyword evidence="6" id="KW-1015">Disulfide bond</keyword>
<dbReference type="PRINTS" id="PR00792">
    <property type="entry name" value="PEPSIN"/>
</dbReference>
<protein>
    <submittedName>
        <fullName evidence="11">Eukaryotic aspartyl protease</fullName>
    </submittedName>
</protein>
<dbReference type="InterPro" id="IPR034164">
    <property type="entry name" value="Pepsin-like_dom"/>
</dbReference>
<evidence type="ECO:0000256" key="9">
    <source>
        <dbReference type="SAM" id="SignalP"/>
    </source>
</evidence>
<sequence length="453" mass="50392">MIIKQIVTFALLLILSKAEIIKIQLKKQTITQLDYLQQDSNILQHGGNSRYLQQSSQGSKQNVDLANYLQQQYSAEITIGKGKKTLQVLVDTGSSKLMLPSKNCIDNKNCKGFNAYYDCLSSDGCNTTNIEYTQNYLTGQVNGVNVNATVGIANLSQIQQSVLLFDESNKFTNEFSDGLLGLSVYNKDNNGSNSFVTNLYKNGVIQENMFSLYLGYKLDDSELVLGGYNSKKIDPSSKIYNHKILQNLQYDDSQKWVIPVQRIELNTFSKTLSSQNNLAIIDSSYPYLGVEQSMYQGMVDYFVKKGAKLINNKYQIECNKTLDDIQFTITDSDQVGRIYSLPFSFYTSNSSNTCTFLIQSYNGASNVGFVLGNAFLRRYVSIFYYSNLTVSFGQSTANPNDDYTSGLPTWAIAVIAAAASLFSLAGGFALYKKCKGNKNRSGLTQTMVSNTSI</sequence>
<reference evidence="12" key="1">
    <citation type="journal article" date="2006" name="PLoS Biol.">
        <title>Macronuclear genome sequence of the ciliate Tetrahymena thermophila, a model eukaryote.</title>
        <authorList>
            <person name="Eisen J.A."/>
            <person name="Coyne R.S."/>
            <person name="Wu M."/>
            <person name="Wu D."/>
            <person name="Thiagarajan M."/>
            <person name="Wortman J.R."/>
            <person name="Badger J.H."/>
            <person name="Ren Q."/>
            <person name="Amedeo P."/>
            <person name="Jones K.M."/>
            <person name="Tallon L.J."/>
            <person name="Delcher A.L."/>
            <person name="Salzberg S.L."/>
            <person name="Silva J.C."/>
            <person name="Haas B.J."/>
            <person name="Majoros W.H."/>
            <person name="Farzad M."/>
            <person name="Carlton J.M."/>
            <person name="Smith R.K. Jr."/>
            <person name="Garg J."/>
            <person name="Pearlman R.E."/>
            <person name="Karrer K.M."/>
            <person name="Sun L."/>
            <person name="Manning G."/>
            <person name="Elde N.C."/>
            <person name="Turkewitz A.P."/>
            <person name="Asai D.J."/>
            <person name="Wilkes D.E."/>
            <person name="Wang Y."/>
            <person name="Cai H."/>
            <person name="Collins K."/>
            <person name="Stewart B.A."/>
            <person name="Lee S.R."/>
            <person name="Wilamowska K."/>
            <person name="Weinberg Z."/>
            <person name="Ruzzo W.L."/>
            <person name="Wloga D."/>
            <person name="Gaertig J."/>
            <person name="Frankel J."/>
            <person name="Tsao C.-C."/>
            <person name="Gorovsky M.A."/>
            <person name="Keeling P.J."/>
            <person name="Waller R.F."/>
            <person name="Patron N.J."/>
            <person name="Cherry J.M."/>
            <person name="Stover N.A."/>
            <person name="Krieger C.J."/>
            <person name="del Toro C."/>
            <person name="Ryder H.F."/>
            <person name="Williamson S.C."/>
            <person name="Barbeau R.A."/>
            <person name="Hamilton E.P."/>
            <person name="Orias E."/>
        </authorList>
    </citation>
    <scope>NUCLEOTIDE SEQUENCE [LARGE SCALE GENOMIC DNA]</scope>
    <source>
        <strain evidence="12">SB210</strain>
    </source>
</reference>
<keyword evidence="8" id="KW-0812">Transmembrane</keyword>
<evidence type="ECO:0000256" key="1">
    <source>
        <dbReference type="ARBA" id="ARBA00007447"/>
    </source>
</evidence>
<feature type="active site" evidence="5">
    <location>
        <position position="91"/>
    </location>
</feature>
<accession>I7M4L5</accession>
<keyword evidence="3 7" id="KW-0064">Aspartyl protease</keyword>
<dbReference type="eggNOG" id="KOG1339">
    <property type="taxonomic scope" value="Eukaryota"/>
</dbReference>
<dbReference type="PANTHER" id="PTHR47966:SF51">
    <property type="entry name" value="BETA-SITE APP-CLEAVING ENZYME, ISOFORM A-RELATED"/>
    <property type="match status" value="1"/>
</dbReference>
<feature type="active site" evidence="5">
    <location>
        <position position="282"/>
    </location>
</feature>
<dbReference type="GeneID" id="7836137"/>
<feature type="signal peptide" evidence="9">
    <location>
        <begin position="1"/>
        <end position="18"/>
    </location>
</feature>
<feature type="transmembrane region" description="Helical" evidence="8">
    <location>
        <begin position="410"/>
        <end position="431"/>
    </location>
</feature>
<dbReference type="CDD" id="cd05471">
    <property type="entry name" value="pepsin_like"/>
    <property type="match status" value="1"/>
</dbReference>
<dbReference type="PROSITE" id="PS00141">
    <property type="entry name" value="ASP_PROTEASE"/>
    <property type="match status" value="1"/>
</dbReference>
<dbReference type="SUPFAM" id="SSF50630">
    <property type="entry name" value="Acid proteases"/>
    <property type="match status" value="1"/>
</dbReference>
<feature type="chain" id="PRO_5003712246" evidence="9">
    <location>
        <begin position="19"/>
        <end position="453"/>
    </location>
</feature>
<evidence type="ECO:0000256" key="3">
    <source>
        <dbReference type="ARBA" id="ARBA00022750"/>
    </source>
</evidence>
<comment type="similarity">
    <text evidence="1 7">Belongs to the peptidase A1 family.</text>
</comment>
<organism evidence="11 12">
    <name type="scientific">Tetrahymena thermophila (strain SB210)</name>
    <dbReference type="NCBI Taxonomy" id="312017"/>
    <lineage>
        <taxon>Eukaryota</taxon>
        <taxon>Sar</taxon>
        <taxon>Alveolata</taxon>
        <taxon>Ciliophora</taxon>
        <taxon>Intramacronucleata</taxon>
        <taxon>Oligohymenophorea</taxon>
        <taxon>Hymenostomatida</taxon>
        <taxon>Tetrahymenina</taxon>
        <taxon>Tetrahymenidae</taxon>
        <taxon>Tetrahymena</taxon>
    </lineage>
</organism>
<evidence type="ECO:0000313" key="12">
    <source>
        <dbReference type="Proteomes" id="UP000009168"/>
    </source>
</evidence>
<keyword evidence="2 7" id="KW-0645">Protease</keyword>
<dbReference type="Gene3D" id="2.40.70.10">
    <property type="entry name" value="Acid Proteases"/>
    <property type="match status" value="2"/>
</dbReference>
<evidence type="ECO:0000259" key="10">
    <source>
        <dbReference type="PROSITE" id="PS51767"/>
    </source>
</evidence>
<feature type="domain" description="Peptidase A1" evidence="10">
    <location>
        <begin position="73"/>
        <end position="393"/>
    </location>
</feature>
<dbReference type="InterPro" id="IPR001969">
    <property type="entry name" value="Aspartic_peptidase_AS"/>
</dbReference>
<keyword evidence="8" id="KW-1133">Transmembrane helix</keyword>
<proteinExistence type="inferred from homology"/>
<dbReference type="GO" id="GO:0004190">
    <property type="term" value="F:aspartic-type endopeptidase activity"/>
    <property type="evidence" value="ECO:0007669"/>
    <property type="project" value="UniProtKB-KW"/>
</dbReference>
<dbReference type="KEGG" id="tet:TTHERM_00678540"/>
<feature type="disulfide bond" evidence="6">
    <location>
        <begin position="318"/>
        <end position="354"/>
    </location>
</feature>
<keyword evidence="8" id="KW-0472">Membrane</keyword>
<dbReference type="InterPro" id="IPR021109">
    <property type="entry name" value="Peptidase_aspartic_dom_sf"/>
</dbReference>
<evidence type="ECO:0000256" key="2">
    <source>
        <dbReference type="ARBA" id="ARBA00022670"/>
    </source>
</evidence>
<dbReference type="GO" id="GO:0006508">
    <property type="term" value="P:proteolysis"/>
    <property type="evidence" value="ECO:0007669"/>
    <property type="project" value="UniProtKB-KW"/>
</dbReference>
<dbReference type="RefSeq" id="XP_001027830.1">
    <property type="nucleotide sequence ID" value="XM_001027830.1"/>
</dbReference>
<evidence type="ECO:0000256" key="6">
    <source>
        <dbReference type="PIRSR" id="PIRSR601461-2"/>
    </source>
</evidence>
<dbReference type="EMBL" id="GG662216">
    <property type="protein sequence ID" value="EAS07588.1"/>
    <property type="molecule type" value="Genomic_DNA"/>
</dbReference>
<evidence type="ECO:0000256" key="4">
    <source>
        <dbReference type="ARBA" id="ARBA00022801"/>
    </source>
</evidence>
<dbReference type="AlphaFoldDB" id="I7M4L5"/>
<feature type="disulfide bond" evidence="6">
    <location>
        <begin position="104"/>
        <end position="110"/>
    </location>
</feature>
<evidence type="ECO:0000256" key="7">
    <source>
        <dbReference type="RuleBase" id="RU000454"/>
    </source>
</evidence>
<dbReference type="HOGENOM" id="CLU_013253_12_0_1"/>
<keyword evidence="12" id="KW-1185">Reference proteome</keyword>
<evidence type="ECO:0000313" key="11">
    <source>
        <dbReference type="EMBL" id="EAS07588.1"/>
    </source>
</evidence>
<evidence type="ECO:0000256" key="5">
    <source>
        <dbReference type="PIRSR" id="PIRSR601461-1"/>
    </source>
</evidence>
<dbReference type="InParanoid" id="I7M4L5"/>
<dbReference type="OrthoDB" id="771136at2759"/>
<evidence type="ECO:0000256" key="8">
    <source>
        <dbReference type="SAM" id="Phobius"/>
    </source>
</evidence>